<dbReference type="OrthoDB" id="333109at2759"/>
<feature type="region of interest" description="Disordered" evidence="1">
    <location>
        <begin position="903"/>
        <end position="1156"/>
    </location>
</feature>
<dbReference type="PANTHER" id="PTHR35711:SF1">
    <property type="entry name" value="ECTODERMAL, ISOFORM F"/>
    <property type="match status" value="1"/>
</dbReference>
<feature type="compositionally biased region" description="Basic and acidic residues" evidence="1">
    <location>
        <begin position="1204"/>
        <end position="1233"/>
    </location>
</feature>
<keyword evidence="2" id="KW-0472">Membrane</keyword>
<feature type="compositionally biased region" description="Basic and acidic residues" evidence="1">
    <location>
        <begin position="312"/>
        <end position="326"/>
    </location>
</feature>
<evidence type="ECO:0000313" key="4">
    <source>
        <dbReference type="Proteomes" id="UP000075225"/>
    </source>
</evidence>
<feature type="compositionally biased region" description="Basic and acidic residues" evidence="1">
    <location>
        <begin position="73"/>
        <end position="111"/>
    </location>
</feature>
<organism evidence="3 4">
    <name type="scientific">Toxoplasma gondii TgCatPRC2</name>
    <dbReference type="NCBI Taxonomy" id="1130821"/>
    <lineage>
        <taxon>Eukaryota</taxon>
        <taxon>Sar</taxon>
        <taxon>Alveolata</taxon>
        <taxon>Apicomplexa</taxon>
        <taxon>Conoidasida</taxon>
        <taxon>Coccidia</taxon>
        <taxon>Eucoccidiorida</taxon>
        <taxon>Eimeriorina</taxon>
        <taxon>Sarcocystidae</taxon>
        <taxon>Toxoplasma</taxon>
    </lineage>
</organism>
<name>A0A151HLL6_TOXGO</name>
<dbReference type="EMBL" id="AHZP02000593">
    <property type="protein sequence ID" value="KYK70180.1"/>
    <property type="molecule type" value="Genomic_DNA"/>
</dbReference>
<evidence type="ECO:0000313" key="3">
    <source>
        <dbReference type="EMBL" id="KYK70180.1"/>
    </source>
</evidence>
<feature type="compositionally biased region" description="Basic and acidic residues" evidence="1">
    <location>
        <begin position="940"/>
        <end position="961"/>
    </location>
</feature>
<keyword evidence="2" id="KW-1133">Transmembrane helix</keyword>
<reference evidence="4" key="1">
    <citation type="submission" date="2016-03" db="EMBL/GenBank/DDBJ databases">
        <authorList>
            <person name="Sibley D."/>
            <person name="Venepally P."/>
            <person name="Karamycheva S."/>
            <person name="Hadjithomas M."/>
            <person name="Khan A."/>
            <person name="Brunk B."/>
            <person name="Roos D."/>
            <person name="Caler E."/>
            <person name="Lorenzi H."/>
        </authorList>
    </citation>
    <scope>NUCLEOTIDE SEQUENCE [LARGE SCALE GENOMIC DNA]</scope>
    <source>
        <strain evidence="4">TgCatPRC2</strain>
    </source>
</reference>
<feature type="compositionally biased region" description="Basic and acidic residues" evidence="1">
    <location>
        <begin position="1280"/>
        <end position="1332"/>
    </location>
</feature>
<feature type="region of interest" description="Disordered" evidence="1">
    <location>
        <begin position="1192"/>
        <end position="1342"/>
    </location>
</feature>
<protein>
    <submittedName>
        <fullName evidence="3">Peroxin-3</fullName>
    </submittedName>
</protein>
<feature type="compositionally biased region" description="Low complexity" evidence="1">
    <location>
        <begin position="529"/>
        <end position="546"/>
    </location>
</feature>
<dbReference type="VEuPathDB" id="ToxoDB:TGPRC2_309100"/>
<gene>
    <name evidence="3" type="ORF">TGPRC2_309100</name>
</gene>
<feature type="compositionally biased region" description="Basic and acidic residues" evidence="1">
    <location>
        <begin position="1056"/>
        <end position="1080"/>
    </location>
</feature>
<evidence type="ECO:0000256" key="2">
    <source>
        <dbReference type="SAM" id="Phobius"/>
    </source>
</evidence>
<feature type="compositionally biased region" description="Basic and acidic residues" evidence="1">
    <location>
        <begin position="1137"/>
        <end position="1146"/>
    </location>
</feature>
<dbReference type="PANTHER" id="PTHR35711">
    <property type="entry name" value="EXPRESSED PROTEIN"/>
    <property type="match status" value="1"/>
</dbReference>
<evidence type="ECO:0000256" key="1">
    <source>
        <dbReference type="SAM" id="MobiDB-lite"/>
    </source>
</evidence>
<feature type="region of interest" description="Disordered" evidence="1">
    <location>
        <begin position="780"/>
        <end position="807"/>
    </location>
</feature>
<feature type="transmembrane region" description="Helical" evidence="2">
    <location>
        <begin position="12"/>
        <end position="30"/>
    </location>
</feature>
<feature type="compositionally biased region" description="Basic and acidic residues" evidence="1">
    <location>
        <begin position="968"/>
        <end position="983"/>
    </location>
</feature>
<feature type="region of interest" description="Disordered" evidence="1">
    <location>
        <begin position="265"/>
        <end position="353"/>
    </location>
</feature>
<sequence length="1342" mass="147565">MFTGTWNAVRRHKWAFLTGGSAAAGLVYLGRQVYVQYKQLSAMLEDTDDLDRLLASLLGLNPEELPPHGSRHRTPEREDNREDGEIRQPGEKGEQEVEKRAEGAEGASRDAETPAVSFSAWAASLTSPLSSFFEKLGVSFSRRENRATPRASASAEWRVVLHFLRTQRLADRSVWELREEIRGVVDVAFDISHYTALLRDPASSRTLSPVAKRRCFFHMGVEIYARTLMAIYLLVLLVVLHRVQVNIVARQTFYGVYTPGFALSREGRGSGDSGGARAASASCRQRRRPSGSCDARNGGVGDSAAASGASPRRREENEGEGERGADEAGEGDERDDRDEAEKLDQEDEEDGRDTITLEELNAANYLFLTTTRSLLLSQTALDLIAVEIHRASRQVLRDVQPEGVLSSKDLLHLLLLILVTAHTRILRRAETGDLPQKRRRPSRHRSLDSESDEEDEEEEEEEEAGEEEEDRDGAEEKGERERGRSSVLRCRGLAALLLPESQDLFDASLEEARVSQVSVAGERRQGACSPTQKIQSSPSPSPQAGSDEAPCVSDLRRNPIVSALVEAQLAEARDLLEAPACAEATADAVTAALWLAVQCLQGCLLQAGLAVAASPSSALDAGVSRNSFSLSSSVSSSLEKVSRLSQLSQDAAASPVCVEVREEKARVEVTTSSKREQNSLYPDLLNLSGREGTRGDSRLRLPATRDSCWAPTVCRFAFARTFGRICQLADFVLGSPQTTRVDDEAWKRVSEERTRPRLDGEEKTPDGRFAASAKAWRGETKAVRKEGQSVSETERVEETEKVEETERVEETESDVLAFVARLPAIEEFSSFAFFPTATEDELDAVRALLAAAREKETVETRRCLLPVGRLSERRGPAFRHMAQMQREVQKQLLLASLREEQDLRTRRKQREDARKRERRRRAEAKGRKETCEVCETPETPEPHTDGESLHAGSEKTRKEGEALSCRLPGREAVHSSPEKKEGVEKEEEGTGRMSFGEDRISAAVSDSPLKAPPACRRLNKATGKVQEGSERRQGCFAPAERHAASRVSPEVGRVPRGIEREATGGCGEKAREEEKGKEASSRSLLSSEAQVLDDASAGALDGKRDDLCAPETSRLPPSFLGRERTEPAAGLSPSATDGEKNGEKGDALTPDEEGFLDCQRVESELSLDVHLIESRLSSRGPLDSWTGAEVSLASSFADRRPHKREAERSGKEDRKDGDEKAKGDQGSPDERGAKNLGACGEVGGAVYACEKRKEEDSRVRESAGNEERKNASPERGSLTEGDKRRDDERRDDERRDDERKGGEDKKGEQGGPGREKIETERLQNRAEREGEAARGGATGESG</sequence>
<proteinExistence type="predicted"/>
<accession>A0A151HLL6</accession>
<feature type="compositionally biased region" description="Basic and acidic residues" evidence="1">
    <location>
        <begin position="1249"/>
        <end position="1272"/>
    </location>
</feature>
<feature type="region of interest" description="Disordered" evidence="1">
    <location>
        <begin position="521"/>
        <end position="552"/>
    </location>
</feature>
<feature type="compositionally biased region" description="Basic and acidic residues" evidence="1">
    <location>
        <begin position="1027"/>
        <end position="1043"/>
    </location>
</feature>
<keyword evidence="2" id="KW-0812">Transmembrane</keyword>
<feature type="compositionally biased region" description="Acidic residues" evidence="1">
    <location>
        <begin position="327"/>
        <end position="336"/>
    </location>
</feature>
<feature type="compositionally biased region" description="Basic and acidic residues" evidence="1">
    <location>
        <begin position="903"/>
        <end position="915"/>
    </location>
</feature>
<comment type="caution">
    <text evidence="3">The sequence shown here is derived from an EMBL/GenBank/DDBJ whole genome shotgun (WGS) entry which is preliminary data.</text>
</comment>
<dbReference type="Proteomes" id="UP000075225">
    <property type="component" value="Unassembled WGS sequence"/>
</dbReference>
<feature type="region of interest" description="Disordered" evidence="1">
    <location>
        <begin position="61"/>
        <end position="111"/>
    </location>
</feature>
<feature type="compositionally biased region" description="Acidic residues" evidence="1">
    <location>
        <begin position="449"/>
        <end position="473"/>
    </location>
</feature>
<feature type="compositionally biased region" description="Basic and acidic residues" evidence="1">
    <location>
        <begin position="474"/>
        <end position="484"/>
    </location>
</feature>
<feature type="region of interest" description="Disordered" evidence="1">
    <location>
        <begin position="434"/>
        <end position="484"/>
    </location>
</feature>